<gene>
    <name evidence="5" type="ORF">ACFSQJ_00235</name>
</gene>
<evidence type="ECO:0000313" key="5">
    <source>
        <dbReference type="EMBL" id="MFD2585337.1"/>
    </source>
</evidence>
<dbReference type="InterPro" id="IPR000917">
    <property type="entry name" value="Sulfatase_N"/>
</dbReference>
<comment type="similarity">
    <text evidence="1">Belongs to the sulfatase family.</text>
</comment>
<dbReference type="PROSITE" id="PS51257">
    <property type="entry name" value="PROKAR_LIPOPROTEIN"/>
    <property type="match status" value="1"/>
</dbReference>
<protein>
    <submittedName>
        <fullName evidence="5">Sulfatase</fullName>
    </submittedName>
</protein>
<evidence type="ECO:0000313" key="6">
    <source>
        <dbReference type="Proteomes" id="UP001597526"/>
    </source>
</evidence>
<keyword evidence="6" id="KW-1185">Reference proteome</keyword>
<organism evidence="5 6">
    <name type="scientific">Croceitalea marina</name>
    <dbReference type="NCBI Taxonomy" id="1775166"/>
    <lineage>
        <taxon>Bacteria</taxon>
        <taxon>Pseudomonadati</taxon>
        <taxon>Bacteroidota</taxon>
        <taxon>Flavobacteriia</taxon>
        <taxon>Flavobacteriales</taxon>
        <taxon>Flavobacteriaceae</taxon>
        <taxon>Croceitalea</taxon>
    </lineage>
</organism>
<accession>A0ABW5MQ79</accession>
<feature type="region of interest" description="Disordered" evidence="3">
    <location>
        <begin position="454"/>
        <end position="494"/>
    </location>
</feature>
<dbReference type="CDD" id="cd16027">
    <property type="entry name" value="SGSH"/>
    <property type="match status" value="1"/>
</dbReference>
<dbReference type="InterPro" id="IPR017850">
    <property type="entry name" value="Alkaline_phosphatase_core_sf"/>
</dbReference>
<dbReference type="PANTHER" id="PTHR42693:SF53">
    <property type="entry name" value="ENDO-4-O-SULFATASE"/>
    <property type="match status" value="1"/>
</dbReference>
<evidence type="ECO:0000256" key="3">
    <source>
        <dbReference type="SAM" id="MobiDB-lite"/>
    </source>
</evidence>
<evidence type="ECO:0000256" key="1">
    <source>
        <dbReference type="ARBA" id="ARBA00008779"/>
    </source>
</evidence>
<comment type="caution">
    <text evidence="5">The sequence shown here is derived from an EMBL/GenBank/DDBJ whole genome shotgun (WGS) entry which is preliminary data.</text>
</comment>
<proteinExistence type="inferred from homology"/>
<dbReference type="PANTHER" id="PTHR42693">
    <property type="entry name" value="ARYLSULFATASE FAMILY MEMBER"/>
    <property type="match status" value="1"/>
</dbReference>
<name>A0ABW5MQ79_9FLAO</name>
<evidence type="ECO:0000259" key="4">
    <source>
        <dbReference type="Pfam" id="PF00884"/>
    </source>
</evidence>
<reference evidence="6" key="1">
    <citation type="journal article" date="2019" name="Int. J. Syst. Evol. Microbiol.">
        <title>The Global Catalogue of Microorganisms (GCM) 10K type strain sequencing project: providing services to taxonomists for standard genome sequencing and annotation.</title>
        <authorList>
            <consortium name="The Broad Institute Genomics Platform"/>
            <consortium name="The Broad Institute Genome Sequencing Center for Infectious Disease"/>
            <person name="Wu L."/>
            <person name="Ma J."/>
        </authorList>
    </citation>
    <scope>NUCLEOTIDE SEQUENCE [LARGE SCALE GENOMIC DNA]</scope>
    <source>
        <strain evidence="6">KCTC 52368</strain>
    </source>
</reference>
<feature type="domain" description="Sulfatase N-terminal" evidence="4">
    <location>
        <begin position="30"/>
        <end position="315"/>
    </location>
</feature>
<dbReference type="Proteomes" id="UP001597526">
    <property type="component" value="Unassembled WGS sequence"/>
</dbReference>
<evidence type="ECO:0000256" key="2">
    <source>
        <dbReference type="ARBA" id="ARBA00022801"/>
    </source>
</evidence>
<dbReference type="EMBL" id="JBHULB010000001">
    <property type="protein sequence ID" value="MFD2585337.1"/>
    <property type="molecule type" value="Genomic_DNA"/>
</dbReference>
<feature type="compositionally biased region" description="Basic and acidic residues" evidence="3">
    <location>
        <begin position="454"/>
        <end position="470"/>
    </location>
</feature>
<dbReference type="InterPro" id="IPR050738">
    <property type="entry name" value="Sulfatase"/>
</dbReference>
<dbReference type="Gene3D" id="3.40.720.10">
    <property type="entry name" value="Alkaline Phosphatase, subunit A"/>
    <property type="match status" value="1"/>
</dbReference>
<keyword evidence="2" id="KW-0378">Hydrolase</keyword>
<sequence>MNLQRILFSLGLVLTFFSCKEKPKEETSRPNLVLIIADDMNWNDSGAYGNPVIRTPNIDKLAKEGMLFSNAFLNTSSCSPSRTSIISGKYPHNTDAEQLHWPLPEGHRTFVEELKKAGYWTGLGGKYHLGDAVKNHFDSIIEVGTAGFQLGADGKQQKLNGDGSGCESWVSLVKARKEETPFFLWLAAVDPHRPYYEGVIDEPHSPEKVIVPPYFPDTPKVRKDLALYYDEISRMDKYIGDVVAELDRQGVSENTMILFISDNGRPFPRDKTTLYEGGIKTPWIVKWPKNVVAGTRNKNLVSAIDIAPTFLKMAGLEALDEFEGLDFSPMLKNLDTVVHQEIYAEDHWHDYEDYTRAIRTDSLKYIRNFYPDLPNTPSADAFRGLTYQSMLEQKDANLLNEAQMRCFIVPRPEEELYDVTKDPNELNNLAMLPEYKSALNDLRKRMAYIRKKSKDVLPKTRTPDDFDRETGLPTDARIRPRPSKAEMFNATNSK</sequence>
<dbReference type="Pfam" id="PF00884">
    <property type="entry name" value="Sulfatase"/>
    <property type="match status" value="1"/>
</dbReference>
<dbReference type="RefSeq" id="WP_377764740.1">
    <property type="nucleotide sequence ID" value="NZ_JBHULB010000001.1"/>
</dbReference>
<dbReference type="SUPFAM" id="SSF53649">
    <property type="entry name" value="Alkaline phosphatase-like"/>
    <property type="match status" value="1"/>
</dbReference>